<evidence type="ECO:0000313" key="12">
    <source>
        <dbReference type="EMBL" id="PQJ10069.1"/>
    </source>
</evidence>
<dbReference type="PANTHER" id="PTHR43304">
    <property type="entry name" value="PHYTOCHROME-LIKE PROTEIN CPH1"/>
    <property type="match status" value="1"/>
</dbReference>
<feature type="domain" description="PAC" evidence="11">
    <location>
        <begin position="812"/>
        <end position="864"/>
    </location>
</feature>
<evidence type="ECO:0000256" key="6">
    <source>
        <dbReference type="PROSITE-ProRule" id="PRU00169"/>
    </source>
</evidence>
<accession>A0A2S7ST11</accession>
<dbReference type="Gene3D" id="3.40.50.2300">
    <property type="match status" value="1"/>
</dbReference>
<comment type="catalytic activity">
    <reaction evidence="1">
        <text>ATP + protein L-histidine = ADP + protein N-phospho-L-histidine.</text>
        <dbReference type="EC" id="2.7.13.3"/>
    </reaction>
</comment>
<dbReference type="SUPFAM" id="SSF55874">
    <property type="entry name" value="ATPase domain of HSP90 chaperone/DNA topoisomerase II/histidine kinase"/>
    <property type="match status" value="1"/>
</dbReference>
<sequence>MKKILLVDDKPELLQSGRATFEAGGYEVETASNGAEALTLIMHHQIDLVITDVVMPVMNGYSLCYAIRTGVHQNDVPVVIYSASFIKPRHRELGLEVGANIFIPKQSNSDYLLQAASRIFSTEGTGKWIVNERLSAAEVLKKYETLLIMKMESKSELFSLTEVELMKNEERFRALVEHSNDLISMIDEKGTVIYHSPAARRLLGYEGNEALGMQALDFFHPDDQAEVIARLQVSLGRPGEPIFRSNRMRHKDGHYIWTEGSTTNLLHDPSVKAFVGNFREITERMVAASKLEQNEKRIEAERKKFADLFEQAPSYICTLSGPDLVYEMANPLYLQITGKRDIIGKKAKEVFPELEAQGFVDLIFNVYHTGVPFAASEVPITIKNDETGLMTEHYMNFVYQPYKGDDGNVAGVFFFANLVTDLVKAREEMSVKERRFRALVENGSDAVVILDGNGAPIYLSPSVEKLLGYIEEEAKTLDLFAITHPDDIEEVRSGMLEVFANPGVVFDGRISRLKHKNGTWRWYEATLTNMLHDPLINGIVDNFRDITDRKIAEEKIEHANRLYSFLSHINQAIVHVDNQTSLFKEACRIAHTIGKFKMAWVGLLDSENKTVDITEGMGVLPEDVHLFTNIKYRPEGGIAQVVRSKTAFVCNHMEEHPTMKVWASYVAKREIRALMILPLRRNGEIIAVFNLYANEADFFDEQEIDLLEEVANDISFAIDVFEKERLRKHMELRVLHNELRLKQAQAIAHIGSWDYDFSIGKVIWSEEACRIYGIDPGKNELDEGDWQFFCHPDDLQDMRKVIEKAQLSLTDFAHSHRIILADGTIKHIFSESHFEFDNTGNLTDIHGIIHDVTAKKEAEEKILNANRLYAFISQVNQTIVQVTNEEVLFKAVCDIAIEQGQFDLAWISMPDQEKRTLNVVAHCNATASDISLLNSIKFSDDGPIAQVMNTGKLFVINDFITDEVAADFRAYASSRGFRSCIVLPIRKGGKTIGAYNLISAKANLFDAEEISLLTEATNDVSFALDIFEKEKHRSEMAEIILQSEASLKHAQAMAHFGSWELDFATGKAIWSEEACRIYGIPVEDRHNQNFESWKAHLHPDDMEQVLAMVKESEINLSRTALNHKIITTDGVVRHVFSEAHYNFDRNGLPVGLRGVVHDITEARAAEESLARSEENLRLIMDIIPQSICLKNYGGKYIFVNKSYAELYDSIPEDIIGKYMAEVMSAENDIERITNENKQIISSGEMLTIPGEEFYDDSGKLKLFHTMKVPFTVAGTNEKALLSVSLDITEQKAEEAEKAKIISDIVQRNKDLEQFSYIVSHNLRAPVANIIGLADVLVDDSLETDVRDSLMTDLSGSVKKLDSVIMDINYILQVKHTDSNQKEHVNLSAILSDIKLSVDNLIRSNDVQIITDFSAVDELFTLKSYLYSIIYNLVSNSIKYRRVNVAPVLHIASKMQGNKIALIFEDNGLGIDLLKRKDEMFGLYKRFHTHVNGKGMGLFMVKTQVESLGGTISVVSEVNKGTTFTIELDGGGA</sequence>
<name>A0A2S7ST11_9BACT</name>
<dbReference type="GO" id="GO:0000155">
    <property type="term" value="F:phosphorelay sensor kinase activity"/>
    <property type="evidence" value="ECO:0007669"/>
    <property type="project" value="InterPro"/>
</dbReference>
<dbReference type="Pfam" id="PF08448">
    <property type="entry name" value="PAS_4"/>
    <property type="match status" value="2"/>
</dbReference>
<evidence type="ECO:0000259" key="9">
    <source>
        <dbReference type="PROSITE" id="PS50110"/>
    </source>
</evidence>
<dbReference type="PRINTS" id="PR00344">
    <property type="entry name" value="BCTRLSENSOR"/>
</dbReference>
<dbReference type="InterPro" id="IPR003661">
    <property type="entry name" value="HisK_dim/P_dom"/>
</dbReference>
<dbReference type="SMART" id="SM00448">
    <property type="entry name" value="REC"/>
    <property type="match status" value="1"/>
</dbReference>
<feature type="domain" description="Response regulatory" evidence="9">
    <location>
        <begin position="3"/>
        <end position="120"/>
    </location>
</feature>
<evidence type="ECO:0000259" key="11">
    <source>
        <dbReference type="PROSITE" id="PS50113"/>
    </source>
</evidence>
<evidence type="ECO:0000256" key="4">
    <source>
        <dbReference type="ARBA" id="ARBA00022679"/>
    </source>
</evidence>
<dbReference type="RefSeq" id="WP_105040078.1">
    <property type="nucleotide sequence ID" value="NZ_PPSL01000004.1"/>
</dbReference>
<dbReference type="EC" id="2.7.13.3" evidence="2"/>
<dbReference type="InterPro" id="IPR052162">
    <property type="entry name" value="Sensor_kinase/Photoreceptor"/>
</dbReference>
<feature type="domain" description="PAC" evidence="11">
    <location>
        <begin position="504"/>
        <end position="558"/>
    </location>
</feature>
<dbReference type="Pfam" id="PF08447">
    <property type="entry name" value="PAS_3"/>
    <property type="match status" value="4"/>
</dbReference>
<dbReference type="CDD" id="cd00156">
    <property type="entry name" value="REC"/>
    <property type="match status" value="1"/>
</dbReference>
<dbReference type="InterPro" id="IPR000700">
    <property type="entry name" value="PAS-assoc_C"/>
</dbReference>
<dbReference type="Gene3D" id="3.30.565.10">
    <property type="entry name" value="Histidine kinase-like ATPase, C-terminal domain"/>
    <property type="match status" value="1"/>
</dbReference>
<evidence type="ECO:0000259" key="8">
    <source>
        <dbReference type="PROSITE" id="PS50109"/>
    </source>
</evidence>
<dbReference type="SUPFAM" id="SSF55781">
    <property type="entry name" value="GAF domain-like"/>
    <property type="match status" value="2"/>
</dbReference>
<keyword evidence="5" id="KW-0418">Kinase</keyword>
<dbReference type="PROSITE" id="PS50112">
    <property type="entry name" value="PAS"/>
    <property type="match status" value="3"/>
</dbReference>
<dbReference type="CDD" id="cd00130">
    <property type="entry name" value="PAS"/>
    <property type="match status" value="4"/>
</dbReference>
<organism evidence="12 13">
    <name type="scientific">Flavipsychrobacter stenotrophus</name>
    <dbReference type="NCBI Taxonomy" id="2077091"/>
    <lineage>
        <taxon>Bacteria</taxon>
        <taxon>Pseudomonadati</taxon>
        <taxon>Bacteroidota</taxon>
        <taxon>Chitinophagia</taxon>
        <taxon>Chitinophagales</taxon>
        <taxon>Chitinophagaceae</taxon>
        <taxon>Flavipsychrobacter</taxon>
    </lineage>
</organism>
<feature type="domain" description="PAS" evidence="10">
    <location>
        <begin position="168"/>
        <end position="238"/>
    </location>
</feature>
<keyword evidence="4" id="KW-0808">Transferase</keyword>
<dbReference type="OrthoDB" id="5522855at2"/>
<dbReference type="InterPro" id="IPR011006">
    <property type="entry name" value="CheY-like_superfamily"/>
</dbReference>
<gene>
    <name evidence="12" type="ORF">CJD36_015330</name>
</gene>
<dbReference type="SMART" id="SM00387">
    <property type="entry name" value="HATPase_c"/>
    <property type="match status" value="1"/>
</dbReference>
<dbReference type="Pfam" id="PF00072">
    <property type="entry name" value="Response_reg"/>
    <property type="match status" value="1"/>
</dbReference>
<dbReference type="InterPro" id="IPR013656">
    <property type="entry name" value="PAS_4"/>
</dbReference>
<dbReference type="Proteomes" id="UP000239872">
    <property type="component" value="Unassembled WGS sequence"/>
</dbReference>
<feature type="coiled-coil region" evidence="7">
    <location>
        <begin position="1215"/>
        <end position="1242"/>
    </location>
</feature>
<dbReference type="Gene3D" id="2.10.70.100">
    <property type="match status" value="2"/>
</dbReference>
<comment type="caution">
    <text evidence="12">The sequence shown here is derived from an EMBL/GenBank/DDBJ whole genome shotgun (WGS) entry which is preliminary data.</text>
</comment>
<dbReference type="InterPro" id="IPR003018">
    <property type="entry name" value="GAF"/>
</dbReference>
<dbReference type="SUPFAM" id="SSF55785">
    <property type="entry name" value="PYP-like sensor domain (PAS domain)"/>
    <property type="match status" value="6"/>
</dbReference>
<dbReference type="InterPro" id="IPR001789">
    <property type="entry name" value="Sig_transdc_resp-reg_receiver"/>
</dbReference>
<dbReference type="PROSITE" id="PS50110">
    <property type="entry name" value="RESPONSE_REGULATORY"/>
    <property type="match status" value="1"/>
</dbReference>
<evidence type="ECO:0000256" key="5">
    <source>
        <dbReference type="ARBA" id="ARBA00022777"/>
    </source>
</evidence>
<dbReference type="Pfam" id="PF13185">
    <property type="entry name" value="GAF_2"/>
    <property type="match status" value="2"/>
</dbReference>
<feature type="modified residue" description="4-aspartylphosphate" evidence="6">
    <location>
        <position position="52"/>
    </location>
</feature>
<proteinExistence type="predicted"/>
<dbReference type="EMBL" id="PPSL01000004">
    <property type="protein sequence ID" value="PQJ10069.1"/>
    <property type="molecule type" value="Genomic_DNA"/>
</dbReference>
<keyword evidence="13" id="KW-1185">Reference proteome</keyword>
<keyword evidence="3 6" id="KW-0597">Phosphoprotein</keyword>
<dbReference type="InterPro" id="IPR013655">
    <property type="entry name" value="PAS_fold_3"/>
</dbReference>
<evidence type="ECO:0000256" key="1">
    <source>
        <dbReference type="ARBA" id="ARBA00000085"/>
    </source>
</evidence>
<dbReference type="NCBIfam" id="TIGR00229">
    <property type="entry name" value="sensory_box"/>
    <property type="match status" value="3"/>
</dbReference>
<evidence type="ECO:0000256" key="2">
    <source>
        <dbReference type="ARBA" id="ARBA00012438"/>
    </source>
</evidence>
<dbReference type="CDD" id="cd00082">
    <property type="entry name" value="HisKA"/>
    <property type="match status" value="1"/>
</dbReference>
<dbReference type="InterPro" id="IPR003594">
    <property type="entry name" value="HATPase_dom"/>
</dbReference>
<protein>
    <recommendedName>
        <fullName evidence="2">histidine kinase</fullName>
        <ecNumber evidence="2">2.7.13.3</ecNumber>
    </recommendedName>
</protein>
<feature type="domain" description="PAS" evidence="10">
    <location>
        <begin position="432"/>
        <end position="502"/>
    </location>
</feature>
<dbReference type="InterPro" id="IPR036097">
    <property type="entry name" value="HisK_dim/P_sf"/>
</dbReference>
<dbReference type="Gene3D" id="1.10.287.130">
    <property type="match status" value="1"/>
</dbReference>
<feature type="domain" description="PAS" evidence="10">
    <location>
        <begin position="1172"/>
        <end position="1243"/>
    </location>
</feature>
<dbReference type="SMART" id="SM00086">
    <property type="entry name" value="PAC"/>
    <property type="match status" value="4"/>
</dbReference>
<dbReference type="SMART" id="SM00091">
    <property type="entry name" value="PAS"/>
    <property type="match status" value="6"/>
</dbReference>
<dbReference type="InterPro" id="IPR035965">
    <property type="entry name" value="PAS-like_dom_sf"/>
</dbReference>
<dbReference type="SUPFAM" id="SSF47384">
    <property type="entry name" value="Homodimeric domain of signal transducing histidine kinase"/>
    <property type="match status" value="1"/>
</dbReference>
<evidence type="ECO:0000256" key="7">
    <source>
        <dbReference type="SAM" id="Coils"/>
    </source>
</evidence>
<dbReference type="InterPro" id="IPR005467">
    <property type="entry name" value="His_kinase_dom"/>
</dbReference>
<dbReference type="PANTHER" id="PTHR43304:SF1">
    <property type="entry name" value="PAC DOMAIN-CONTAINING PROTEIN"/>
    <property type="match status" value="1"/>
</dbReference>
<dbReference type="InterPro" id="IPR029016">
    <property type="entry name" value="GAF-like_dom_sf"/>
</dbReference>
<dbReference type="Gene3D" id="3.30.450.20">
    <property type="entry name" value="PAS domain"/>
    <property type="match status" value="6"/>
</dbReference>
<reference evidence="12 13" key="1">
    <citation type="submission" date="2018-01" db="EMBL/GenBank/DDBJ databases">
        <title>A novel member of the phylum Bacteroidetes isolated from glacier ice.</title>
        <authorList>
            <person name="Liu Q."/>
            <person name="Xin Y.-H."/>
        </authorList>
    </citation>
    <scope>NUCLEOTIDE SEQUENCE [LARGE SCALE GENOMIC DNA]</scope>
    <source>
        <strain evidence="12 13">RB1R16</strain>
    </source>
</reference>
<dbReference type="Pfam" id="PF02518">
    <property type="entry name" value="HATPase_c"/>
    <property type="match status" value="1"/>
</dbReference>
<dbReference type="SMART" id="SM00065">
    <property type="entry name" value="GAF"/>
    <property type="match status" value="2"/>
</dbReference>
<dbReference type="SUPFAM" id="SSF52172">
    <property type="entry name" value="CheY-like"/>
    <property type="match status" value="1"/>
</dbReference>
<dbReference type="InterPro" id="IPR004358">
    <property type="entry name" value="Sig_transdc_His_kin-like_C"/>
</dbReference>
<dbReference type="InterPro" id="IPR000014">
    <property type="entry name" value="PAS"/>
</dbReference>
<feature type="domain" description="PAC" evidence="11">
    <location>
        <begin position="1119"/>
        <end position="1171"/>
    </location>
</feature>
<evidence type="ECO:0000256" key="3">
    <source>
        <dbReference type="ARBA" id="ARBA00022553"/>
    </source>
</evidence>
<evidence type="ECO:0000259" key="10">
    <source>
        <dbReference type="PROSITE" id="PS50112"/>
    </source>
</evidence>
<dbReference type="PROSITE" id="PS50109">
    <property type="entry name" value="HIS_KIN"/>
    <property type="match status" value="1"/>
</dbReference>
<dbReference type="PROSITE" id="PS50113">
    <property type="entry name" value="PAC"/>
    <property type="match status" value="3"/>
</dbReference>
<keyword evidence="7" id="KW-0175">Coiled coil</keyword>
<dbReference type="InterPro" id="IPR036890">
    <property type="entry name" value="HATPase_C_sf"/>
</dbReference>
<feature type="domain" description="Histidine kinase" evidence="8">
    <location>
        <begin position="1317"/>
        <end position="1531"/>
    </location>
</feature>
<dbReference type="Gene3D" id="3.30.450.40">
    <property type="match status" value="2"/>
</dbReference>
<dbReference type="InterPro" id="IPR001610">
    <property type="entry name" value="PAC"/>
</dbReference>
<evidence type="ECO:0000313" key="13">
    <source>
        <dbReference type="Proteomes" id="UP000239872"/>
    </source>
</evidence>